<keyword evidence="2" id="KW-1185">Reference proteome</keyword>
<proteinExistence type="predicted"/>
<dbReference type="Proteomes" id="UP000663942">
    <property type="component" value="Chromosome"/>
</dbReference>
<protein>
    <submittedName>
        <fullName evidence="1">Uncharacterized protein</fullName>
    </submittedName>
</protein>
<evidence type="ECO:0000313" key="1">
    <source>
        <dbReference type="EMBL" id="QTC88177.1"/>
    </source>
</evidence>
<sequence length="279" mass="29292">MAEAVSAAAKMLAQAAGDVSARPRAVVEPDQIIVNGQALNRAQAEALERAAVLAQGSIEERRQAASMVRRVEGQLASAREAAAVEAGIVDSVIALGGAEADVTLEVVETASFVRDTYGAVMRHQGEPVLKVETATRAKRIDGLESMWKSGALDDQALADGMLYRQTVAKAQASVGSSLNERAGAPRMNSDGAVWSALDRGYAALRLRLVKTAVGEERAMALLDAVAGRGVTIWSLGGGGDVRAGNIKRLAKALQVAGPLLRTTDEQLKRVLRIRAAKSM</sequence>
<gene>
    <name evidence="1" type="ORF">IFE19_01865</name>
</gene>
<organism evidence="1 2">
    <name type="scientific">Brevundimonas pondensis</name>
    <dbReference type="NCBI Taxonomy" id="2774189"/>
    <lineage>
        <taxon>Bacteria</taxon>
        <taxon>Pseudomonadati</taxon>
        <taxon>Pseudomonadota</taxon>
        <taxon>Alphaproteobacteria</taxon>
        <taxon>Caulobacterales</taxon>
        <taxon>Caulobacteraceae</taxon>
        <taxon>Brevundimonas</taxon>
    </lineage>
</organism>
<dbReference type="EMBL" id="CP062006">
    <property type="protein sequence ID" value="QTC88177.1"/>
    <property type="molecule type" value="Genomic_DNA"/>
</dbReference>
<reference evidence="1 2" key="1">
    <citation type="submission" date="2020-09" db="EMBL/GenBank/DDBJ databases">
        <title>Brevundimonas sp. LVF1 isolated from an oligotrophic pond in Goettingen, Germany.</title>
        <authorList>
            <person name="Friedrich I."/>
            <person name="Klassen A."/>
            <person name="Neubauer H."/>
            <person name="Schneider D."/>
            <person name="Hertel R."/>
            <person name="Daniel R."/>
        </authorList>
    </citation>
    <scope>NUCLEOTIDE SEQUENCE [LARGE SCALE GENOMIC DNA]</scope>
    <source>
        <strain evidence="1 2">LVF1</strain>
    </source>
</reference>
<evidence type="ECO:0000313" key="2">
    <source>
        <dbReference type="Proteomes" id="UP000663942"/>
    </source>
</evidence>
<dbReference type="RefSeq" id="WP_207825203.1">
    <property type="nucleotide sequence ID" value="NZ_CP062006.1"/>
</dbReference>
<accession>A0ABX7SKH3</accession>
<name>A0ABX7SKH3_9CAUL</name>